<dbReference type="InterPro" id="IPR011993">
    <property type="entry name" value="PH-like_dom_sf"/>
</dbReference>
<feature type="compositionally biased region" description="Low complexity" evidence="2">
    <location>
        <begin position="258"/>
        <end position="273"/>
    </location>
</feature>
<dbReference type="GO" id="GO:0007032">
    <property type="term" value="P:endosome organization"/>
    <property type="evidence" value="ECO:0007669"/>
    <property type="project" value="TreeGrafter"/>
</dbReference>
<dbReference type="PANTHER" id="PTHR22902">
    <property type="entry name" value="SESQUIPEDALIAN"/>
    <property type="match status" value="1"/>
</dbReference>
<reference evidence="4 5" key="1">
    <citation type="journal article" date="2013" name="Curr. Biol.">
        <title>The Genome of the Foraminiferan Reticulomyxa filosa.</title>
        <authorList>
            <person name="Glockner G."/>
            <person name="Hulsmann N."/>
            <person name="Schleicher M."/>
            <person name="Noegel A.A."/>
            <person name="Eichinger L."/>
            <person name="Gallinger C."/>
            <person name="Pawlowski J."/>
            <person name="Sierra R."/>
            <person name="Euteneuer U."/>
            <person name="Pillet L."/>
            <person name="Moustafa A."/>
            <person name="Platzer M."/>
            <person name="Groth M."/>
            <person name="Szafranski K."/>
            <person name="Schliwa M."/>
        </authorList>
    </citation>
    <scope>NUCLEOTIDE SEQUENCE [LARGE SCALE GENOMIC DNA]</scope>
</reference>
<dbReference type="GO" id="GO:0042147">
    <property type="term" value="P:retrograde transport, endosome to Golgi"/>
    <property type="evidence" value="ECO:0007669"/>
    <property type="project" value="TreeGrafter"/>
</dbReference>
<dbReference type="EMBL" id="ASPP01019172">
    <property type="protein sequence ID" value="ETO15389.1"/>
    <property type="molecule type" value="Genomic_DNA"/>
</dbReference>
<comment type="caution">
    <text evidence="4">The sequence shown here is derived from an EMBL/GenBank/DDBJ whole genome shotgun (WGS) entry which is preliminary data.</text>
</comment>
<feature type="domain" description="PH" evidence="3">
    <location>
        <begin position="99"/>
        <end position="196"/>
    </location>
</feature>
<dbReference type="GO" id="GO:0001881">
    <property type="term" value="P:receptor recycling"/>
    <property type="evidence" value="ECO:0007669"/>
    <property type="project" value="TreeGrafter"/>
</dbReference>
<dbReference type="GO" id="GO:0005769">
    <property type="term" value="C:early endosome"/>
    <property type="evidence" value="ECO:0007669"/>
    <property type="project" value="TreeGrafter"/>
</dbReference>
<gene>
    <name evidence="4" type="ORF">RFI_21972</name>
</gene>
<evidence type="ECO:0000313" key="5">
    <source>
        <dbReference type="Proteomes" id="UP000023152"/>
    </source>
</evidence>
<evidence type="ECO:0000256" key="1">
    <source>
        <dbReference type="ARBA" id="ARBA00022553"/>
    </source>
</evidence>
<dbReference type="InterPro" id="IPR001849">
    <property type="entry name" value="PH_domain"/>
</dbReference>
<organism evidence="4 5">
    <name type="scientific">Reticulomyxa filosa</name>
    <dbReference type="NCBI Taxonomy" id="46433"/>
    <lineage>
        <taxon>Eukaryota</taxon>
        <taxon>Sar</taxon>
        <taxon>Rhizaria</taxon>
        <taxon>Retaria</taxon>
        <taxon>Foraminifera</taxon>
        <taxon>Monothalamids</taxon>
        <taxon>Reticulomyxidae</taxon>
        <taxon>Reticulomyxa</taxon>
    </lineage>
</organism>
<dbReference type="SMART" id="SM00233">
    <property type="entry name" value="PH"/>
    <property type="match status" value="1"/>
</dbReference>
<evidence type="ECO:0000256" key="2">
    <source>
        <dbReference type="SAM" id="MobiDB-lite"/>
    </source>
</evidence>
<dbReference type="PROSITE" id="PS50003">
    <property type="entry name" value="PH_DOMAIN"/>
    <property type="match status" value="1"/>
</dbReference>
<dbReference type="AlphaFoldDB" id="X6MNI9"/>
<evidence type="ECO:0000313" key="4">
    <source>
        <dbReference type="EMBL" id="ETO15389.1"/>
    </source>
</evidence>
<protein>
    <submittedName>
        <fullName evidence="4">Myb domain-containing protein</fullName>
    </submittedName>
</protein>
<keyword evidence="5" id="KW-1185">Reference proteome</keyword>
<proteinExistence type="predicted"/>
<dbReference type="PANTHER" id="PTHR22902:SF27">
    <property type="entry name" value="PLECKSTRIN HOMOLOGY DOMAIN-CONTAINING FAMILY A MEMBER 3"/>
    <property type="match status" value="1"/>
</dbReference>
<evidence type="ECO:0000259" key="3">
    <source>
        <dbReference type="PROSITE" id="PS50003"/>
    </source>
</evidence>
<dbReference type="GO" id="GO:0005829">
    <property type="term" value="C:cytosol"/>
    <property type="evidence" value="ECO:0007669"/>
    <property type="project" value="GOC"/>
</dbReference>
<dbReference type="InterPro" id="IPR045188">
    <property type="entry name" value="Boi1/Boi2-like"/>
</dbReference>
<dbReference type="Proteomes" id="UP000023152">
    <property type="component" value="Unassembled WGS sequence"/>
</dbReference>
<dbReference type="Gene3D" id="2.30.29.30">
    <property type="entry name" value="Pleckstrin-homology domain (PH domain)/Phosphotyrosine-binding domain (PTB)"/>
    <property type="match status" value="1"/>
</dbReference>
<accession>X6MNI9</accession>
<dbReference type="GO" id="GO:0005802">
    <property type="term" value="C:trans-Golgi network"/>
    <property type="evidence" value="ECO:0007669"/>
    <property type="project" value="TreeGrafter"/>
</dbReference>
<name>X6MNI9_RETFI</name>
<sequence>MQVWVKYDGFESRWNDWISASEVYRIAPHASRCCASANKSANQNIGTHVFAATKYGKSDQAKLLRAKIAVYKDKHTNNNNNNNNNNNKLLLFFDFSEVDVLMAGYVHKRGSWNTNWSRRYFRLRNDCCLYYSDDAHNTSMYKGVIPLKSIVRMAMASDPKFDYAFSLETKPRVYHLACVSQSDRMDWMSTIACLMTSPLQIERPVQAPGRTFQERKAQLQQFQQLQRERQSQQTTNSTVTEPTKNDSNHKRRYSADVSTNFQKSSTNQSQNSQYKFSNSFQRSFLALLGVDKDHQNTQ</sequence>
<dbReference type="OrthoDB" id="2157866at2759"/>
<keyword evidence="1" id="KW-0597">Phosphoprotein</keyword>
<dbReference type="CDD" id="cd00821">
    <property type="entry name" value="PH"/>
    <property type="match status" value="1"/>
</dbReference>
<feature type="region of interest" description="Disordered" evidence="2">
    <location>
        <begin position="224"/>
        <end position="273"/>
    </location>
</feature>
<dbReference type="Pfam" id="PF00169">
    <property type="entry name" value="PH"/>
    <property type="match status" value="1"/>
</dbReference>
<dbReference type="SUPFAM" id="SSF50729">
    <property type="entry name" value="PH domain-like"/>
    <property type="match status" value="1"/>
</dbReference>
<dbReference type="GO" id="GO:0055037">
    <property type="term" value="C:recycling endosome"/>
    <property type="evidence" value="ECO:0007669"/>
    <property type="project" value="TreeGrafter"/>
</dbReference>